<reference evidence="2 3" key="1">
    <citation type="submission" date="2020-11" db="EMBL/GenBank/DDBJ databases">
        <title>P. mediterranea TC4 genome.</title>
        <authorList>
            <person name="Molmeret M."/>
        </authorList>
    </citation>
    <scope>NUCLEOTIDE SEQUENCE [LARGE SCALE GENOMIC DNA]</scope>
    <source>
        <strain evidence="2 3">TC4</strain>
    </source>
</reference>
<evidence type="ECO:0000313" key="3">
    <source>
        <dbReference type="Proteomes" id="UP001194729"/>
    </source>
</evidence>
<gene>
    <name evidence="2" type="ORF">FNJ87_10935</name>
</gene>
<dbReference type="SUPFAM" id="SSF63829">
    <property type="entry name" value="Calcium-dependent phosphotriesterase"/>
    <property type="match status" value="1"/>
</dbReference>
<comment type="caution">
    <text evidence="2">The sequence shown here is derived from an EMBL/GenBank/DDBJ whole genome shotgun (WGS) entry which is preliminary data.</text>
</comment>
<accession>A0ABS0A628</accession>
<keyword evidence="3" id="KW-1185">Reference proteome</keyword>
<dbReference type="EMBL" id="JADKYU010000560">
    <property type="protein sequence ID" value="MBF4984823.1"/>
    <property type="molecule type" value="Genomic_DNA"/>
</dbReference>
<dbReference type="Proteomes" id="UP001194729">
    <property type="component" value="Unassembled WGS sequence"/>
</dbReference>
<protein>
    <submittedName>
        <fullName evidence="2">Amino acid ABC transporter substrate-binding protein</fullName>
    </submittedName>
</protein>
<feature type="signal peptide" evidence="1">
    <location>
        <begin position="1"/>
        <end position="20"/>
    </location>
</feature>
<evidence type="ECO:0000256" key="1">
    <source>
        <dbReference type="SAM" id="SignalP"/>
    </source>
</evidence>
<proteinExistence type="predicted"/>
<feature type="chain" id="PRO_5045165519" evidence="1">
    <location>
        <begin position="21"/>
        <end position="405"/>
    </location>
</feature>
<name>A0ABS0A628_9FLAO</name>
<sequence>MKKHLILSLLCLFIFAFAKAQSVNSSYLCLANGDIVLADLGSCTSTTVASHTSSFFDIAQGDTDDTLYGIRNDELFLINVSNGAVTSLGTLNIVGFTGNFRVDSLVKEGPGTLLGVHTNSPGGLFRFDIASMTATFIGDTGFPSAGDLTYFNGNLYLSADGNDLVLIDVANPSNSSLVGTIPSVSGFNNVFGVVTIISANPCAINPTFELVATGGNDTRFVDINTAQTTANCPNLVSSDIFGAAEVASDVICSISLEIEDSNGNAAPEYCQNANTILSTTADPLTPLGVYSYEWSIQGQAGVVGTSTTLPININSTTIYECTITDSGRVAPDNIATSSITVTVNPQPSWNPIANVIAHSNYTLPAITGTNIPANTGFYDNAAHTGTPWDTGDVIDPTLFMTNPAT</sequence>
<organism evidence="2 3">
    <name type="scientific">Nonlabens mediterrranea</name>
    <dbReference type="NCBI Taxonomy" id="1419947"/>
    <lineage>
        <taxon>Bacteria</taxon>
        <taxon>Pseudomonadati</taxon>
        <taxon>Bacteroidota</taxon>
        <taxon>Flavobacteriia</taxon>
        <taxon>Flavobacteriales</taxon>
        <taxon>Flavobacteriaceae</taxon>
        <taxon>Nonlabens</taxon>
    </lineage>
</organism>
<evidence type="ECO:0000313" key="2">
    <source>
        <dbReference type="EMBL" id="MBF4984823.1"/>
    </source>
</evidence>
<keyword evidence="1" id="KW-0732">Signal</keyword>
<feature type="non-terminal residue" evidence="2">
    <location>
        <position position="405"/>
    </location>
</feature>